<feature type="signal peptide" evidence="1">
    <location>
        <begin position="1"/>
        <end position="24"/>
    </location>
</feature>
<evidence type="ECO:0000313" key="2">
    <source>
        <dbReference type="EMBL" id="CAG8724657.1"/>
    </source>
</evidence>
<keyword evidence="3" id="KW-1185">Reference proteome</keyword>
<keyword evidence="1" id="KW-0732">Signal</keyword>
<dbReference type="Proteomes" id="UP000789375">
    <property type="component" value="Unassembled WGS sequence"/>
</dbReference>
<reference evidence="2" key="1">
    <citation type="submission" date="2021-06" db="EMBL/GenBank/DDBJ databases">
        <authorList>
            <person name="Kallberg Y."/>
            <person name="Tangrot J."/>
            <person name="Rosling A."/>
        </authorList>
    </citation>
    <scope>NUCLEOTIDE SEQUENCE</scope>
    <source>
        <strain evidence="2">87-6 pot B 2015</strain>
    </source>
</reference>
<dbReference type="EMBL" id="CAJVPP010014614">
    <property type="protein sequence ID" value="CAG8724657.1"/>
    <property type="molecule type" value="Genomic_DNA"/>
</dbReference>
<organism evidence="2 3">
    <name type="scientific">Funneliformis mosseae</name>
    <name type="common">Endomycorrhizal fungus</name>
    <name type="synonym">Glomus mosseae</name>
    <dbReference type="NCBI Taxonomy" id="27381"/>
    <lineage>
        <taxon>Eukaryota</taxon>
        <taxon>Fungi</taxon>
        <taxon>Fungi incertae sedis</taxon>
        <taxon>Mucoromycota</taxon>
        <taxon>Glomeromycotina</taxon>
        <taxon>Glomeromycetes</taxon>
        <taxon>Glomerales</taxon>
        <taxon>Glomeraceae</taxon>
        <taxon>Funneliformis</taxon>
    </lineage>
</organism>
<name>A0A9N9NEE6_FUNMO</name>
<evidence type="ECO:0000313" key="3">
    <source>
        <dbReference type="Proteomes" id="UP000789375"/>
    </source>
</evidence>
<dbReference type="AlphaFoldDB" id="A0A9N9NEE6"/>
<proteinExistence type="predicted"/>
<gene>
    <name evidence="2" type="ORF">FMOSSE_LOCUS15246</name>
</gene>
<comment type="caution">
    <text evidence="2">The sequence shown here is derived from an EMBL/GenBank/DDBJ whole genome shotgun (WGS) entry which is preliminary data.</text>
</comment>
<protein>
    <submittedName>
        <fullName evidence="2">9255_t:CDS:1</fullName>
    </submittedName>
</protein>
<evidence type="ECO:0000256" key="1">
    <source>
        <dbReference type="SAM" id="SignalP"/>
    </source>
</evidence>
<feature type="chain" id="PRO_5040161032" evidence="1">
    <location>
        <begin position="25"/>
        <end position="183"/>
    </location>
</feature>
<sequence>MKQTLRQKLKNYFLLGFILFAATSDKVLQPLINNIQDLERGYELKIGNKTMWVTGGLGVITRDLPEGNEQAGVKNHNTHHGCCNCMIHHSELDNVSFDTARHSRYYHKTILQFSTIRRVQTQAQRDALAMQYGIREKPPVFDSVMRDHHLQCSHDAFHCMGVLPKKCFNQHLKSYPQKERLNF</sequence>
<accession>A0A9N9NEE6</accession>